<dbReference type="PANTHER" id="PTHR42923">
    <property type="entry name" value="PROTOPORPHYRINOGEN OXIDASE"/>
    <property type="match status" value="1"/>
</dbReference>
<dbReference type="Proteomes" id="UP000517916">
    <property type="component" value="Unassembled WGS sequence"/>
</dbReference>
<reference evidence="1 2" key="1">
    <citation type="submission" date="2020-08" db="EMBL/GenBank/DDBJ databases">
        <title>Genomic Encyclopedia of Archaeal and Bacterial Type Strains, Phase II (KMG-II): from individual species to whole genera.</title>
        <authorList>
            <person name="Goeker M."/>
        </authorList>
    </citation>
    <scope>NUCLEOTIDE SEQUENCE [LARGE SCALE GENOMIC DNA]</scope>
    <source>
        <strain evidence="1 2">DSM 43850</strain>
    </source>
</reference>
<keyword evidence="2" id="KW-1185">Reference proteome</keyword>
<sequence>MSMRVAVIGAGVAGLSAAYRLRAEAEVTLFDSAHTAGGHACTVEVEDNGRVLGLDTAFVVYNEPHYPSIAAFFGELGVATKAHTGRFCFFDAESDATYVSEDLELGEEEVAQRCPADFQLLWREAARFQREAPKDFIRGRADMSLGDYLDGNGYSKAFRYGFVVLISTAAWSVPADKIWQMPASTVIAFFYAHGAEGLGGRTVPWRTVEGGSISYVRAALGRLRAAGGLIRLATPVHRVVEHQDSVEVHSLDGTEWFDHVVLATHADEALAVLDRPTTSQRRLSAIAYHPTRAVLHTDPTVLPADRDTWRSWNYGRLGERHSWVVYYLNRLQDLTASRDYFLTLDCPLPIRPEAVLAEKSFRHPVFTAEVRRMQPTLHAVNEGSRVKFAGSYFHARRLGPDIVGSHESAFDSGLAAAESVLRDRSLADRPA</sequence>
<dbReference type="PANTHER" id="PTHR42923:SF17">
    <property type="entry name" value="AMINE OXIDASE DOMAIN-CONTAINING PROTEIN"/>
    <property type="match status" value="1"/>
</dbReference>
<dbReference type="InterPro" id="IPR050464">
    <property type="entry name" value="Zeta_carotene_desat/Oxidored"/>
</dbReference>
<accession>A0ABR6BB47</accession>
<dbReference type="SUPFAM" id="SSF51905">
    <property type="entry name" value="FAD/NAD(P)-binding domain"/>
    <property type="match status" value="1"/>
</dbReference>
<evidence type="ECO:0000313" key="1">
    <source>
        <dbReference type="EMBL" id="MBA8924092.1"/>
    </source>
</evidence>
<dbReference type="Pfam" id="PF13450">
    <property type="entry name" value="NAD_binding_8"/>
    <property type="match status" value="1"/>
</dbReference>
<name>A0ABR6BB47_9PSEU</name>
<organism evidence="1 2">
    <name type="scientific">Kutzneria viridogrisea</name>
    <dbReference type="NCBI Taxonomy" id="47990"/>
    <lineage>
        <taxon>Bacteria</taxon>
        <taxon>Bacillati</taxon>
        <taxon>Actinomycetota</taxon>
        <taxon>Actinomycetes</taxon>
        <taxon>Pseudonocardiales</taxon>
        <taxon>Pseudonocardiaceae</taxon>
        <taxon>Kutzneria</taxon>
    </lineage>
</organism>
<protein>
    <submittedName>
        <fullName evidence="1">NAD/FAD-binding protein</fullName>
    </submittedName>
</protein>
<dbReference type="Gene3D" id="3.50.50.60">
    <property type="entry name" value="FAD/NAD(P)-binding domain"/>
    <property type="match status" value="1"/>
</dbReference>
<gene>
    <name evidence="1" type="ORF">BC739_001289</name>
</gene>
<evidence type="ECO:0000313" key="2">
    <source>
        <dbReference type="Proteomes" id="UP000517916"/>
    </source>
</evidence>
<proteinExistence type="predicted"/>
<comment type="caution">
    <text evidence="1">The sequence shown here is derived from an EMBL/GenBank/DDBJ whole genome shotgun (WGS) entry which is preliminary data.</text>
</comment>
<dbReference type="EMBL" id="JACJID010000001">
    <property type="protein sequence ID" value="MBA8924092.1"/>
    <property type="molecule type" value="Genomic_DNA"/>
</dbReference>
<dbReference type="InterPro" id="IPR036188">
    <property type="entry name" value="FAD/NAD-bd_sf"/>
</dbReference>